<organism evidence="2 3">
    <name type="scientific">Spodoptera exigua</name>
    <name type="common">Beet armyworm</name>
    <name type="synonym">Noctua fulgens</name>
    <dbReference type="NCBI Taxonomy" id="7107"/>
    <lineage>
        <taxon>Eukaryota</taxon>
        <taxon>Metazoa</taxon>
        <taxon>Ecdysozoa</taxon>
        <taxon>Arthropoda</taxon>
        <taxon>Hexapoda</taxon>
        <taxon>Insecta</taxon>
        <taxon>Pterygota</taxon>
        <taxon>Neoptera</taxon>
        <taxon>Endopterygota</taxon>
        <taxon>Lepidoptera</taxon>
        <taxon>Glossata</taxon>
        <taxon>Ditrysia</taxon>
        <taxon>Noctuoidea</taxon>
        <taxon>Noctuidae</taxon>
        <taxon>Amphipyrinae</taxon>
        <taxon>Spodoptera</taxon>
    </lineage>
</organism>
<dbReference type="AlphaFoldDB" id="A0A835GNU5"/>
<dbReference type="EMBL" id="JACKWZ010000014">
    <property type="protein sequence ID" value="KAF9422743.1"/>
    <property type="molecule type" value="Genomic_DNA"/>
</dbReference>
<feature type="compositionally biased region" description="Low complexity" evidence="1">
    <location>
        <begin position="38"/>
        <end position="49"/>
    </location>
</feature>
<reference evidence="2" key="1">
    <citation type="submission" date="2020-08" db="EMBL/GenBank/DDBJ databases">
        <title>Spodoptera exigua strain:BAW_Kor-Di-RS1 Genome sequencing and assembly.</title>
        <authorList>
            <person name="Kim J."/>
            <person name="Nam H.Y."/>
            <person name="Kwon M."/>
            <person name="Choi J.H."/>
            <person name="Cho S.R."/>
            <person name="Kim G.-H."/>
        </authorList>
    </citation>
    <scope>NUCLEOTIDE SEQUENCE</scope>
    <source>
        <strain evidence="2">BAW_Kor-Di-RS1</strain>
        <tissue evidence="2">Whole-body</tissue>
    </source>
</reference>
<keyword evidence="3" id="KW-1185">Reference proteome</keyword>
<accession>A0A835GNU5</accession>
<feature type="region of interest" description="Disordered" evidence="1">
    <location>
        <begin position="1"/>
        <end position="94"/>
    </location>
</feature>
<feature type="compositionally biased region" description="Low complexity" evidence="1">
    <location>
        <begin position="11"/>
        <end position="29"/>
    </location>
</feature>
<gene>
    <name evidence="2" type="ORF">HW555_001737</name>
</gene>
<name>A0A835GNU5_SPOEX</name>
<sequence>MKDKEDADAWEAVPAESGGAAGAAPEGWAQFSDDNVLGAQDPFAPQPAGGAPPTPPALADDEFSPFWSYTESQGECRSEPAPAQPRQGSVTARPVAEDRLSLRVSATRTLCAQCDHIVGIVWAQCVHSGNCQPGVTAPTALSCCRVVGLISAPPVASSRPPVARAPLWLRVVRWFRSQHKDCARGFSITQHVWSVPNLANTCLIPVVEAKIVAYGECTRRRPTTRYSSQALGGHT</sequence>
<evidence type="ECO:0000313" key="3">
    <source>
        <dbReference type="Proteomes" id="UP000648187"/>
    </source>
</evidence>
<evidence type="ECO:0000256" key="1">
    <source>
        <dbReference type="SAM" id="MobiDB-lite"/>
    </source>
</evidence>
<comment type="caution">
    <text evidence="2">The sequence shown here is derived from an EMBL/GenBank/DDBJ whole genome shotgun (WGS) entry which is preliminary data.</text>
</comment>
<evidence type="ECO:0000313" key="2">
    <source>
        <dbReference type="EMBL" id="KAF9422743.1"/>
    </source>
</evidence>
<protein>
    <submittedName>
        <fullName evidence="2">Uncharacterized protein</fullName>
    </submittedName>
</protein>
<dbReference type="Proteomes" id="UP000648187">
    <property type="component" value="Unassembled WGS sequence"/>
</dbReference>
<proteinExistence type="predicted"/>